<proteinExistence type="predicted"/>
<organism evidence="1">
    <name type="scientific">mine drainage metagenome</name>
    <dbReference type="NCBI Taxonomy" id="410659"/>
    <lineage>
        <taxon>unclassified sequences</taxon>
        <taxon>metagenomes</taxon>
        <taxon>ecological metagenomes</taxon>
    </lineage>
</organism>
<protein>
    <recommendedName>
        <fullName evidence="2">DUF2946 domain-containing protein</fullName>
    </recommendedName>
</protein>
<sequence>MHSKLNRLIMLFAILICLPLQGLAAVTMPSCHVHDQKMEMHVDADHSEVMSHCDHHHDGDHSNKNTPCDKCFSCYLSATMAMISFNISVELNGVSPMVAGPALEISDLVPSPLFHPPRSTFA</sequence>
<comment type="caution">
    <text evidence="1">The sequence shown here is derived from an EMBL/GenBank/DDBJ whole genome shotgun (WGS) entry which is preliminary data.</text>
</comment>
<accession>A0A1J5QYU3</accession>
<evidence type="ECO:0008006" key="2">
    <source>
        <dbReference type="Google" id="ProtNLM"/>
    </source>
</evidence>
<name>A0A1J5QYU3_9ZZZZ</name>
<reference evidence="1" key="1">
    <citation type="submission" date="2016-10" db="EMBL/GenBank/DDBJ databases">
        <title>Sequence of Gallionella enrichment culture.</title>
        <authorList>
            <person name="Poehlein A."/>
            <person name="Muehling M."/>
            <person name="Daniel R."/>
        </authorList>
    </citation>
    <scope>NUCLEOTIDE SEQUENCE</scope>
</reference>
<dbReference type="EMBL" id="MLJW01000582">
    <property type="protein sequence ID" value="OIQ84900.1"/>
    <property type="molecule type" value="Genomic_DNA"/>
</dbReference>
<gene>
    <name evidence="1" type="ORF">GALL_332600</name>
</gene>
<dbReference type="AlphaFoldDB" id="A0A1J5QYU3"/>
<evidence type="ECO:0000313" key="1">
    <source>
        <dbReference type="EMBL" id="OIQ84900.1"/>
    </source>
</evidence>